<feature type="compositionally biased region" description="Polar residues" evidence="1">
    <location>
        <begin position="438"/>
        <end position="452"/>
    </location>
</feature>
<feature type="region of interest" description="Disordered" evidence="1">
    <location>
        <begin position="378"/>
        <end position="398"/>
    </location>
</feature>
<reference evidence="4" key="1">
    <citation type="journal article" date="2012" name="Science">
        <title>The Paleozoic origin of enzymatic lignin decomposition reconstructed from 31 fungal genomes.</title>
        <authorList>
            <person name="Floudas D."/>
            <person name="Binder M."/>
            <person name="Riley R."/>
            <person name="Barry K."/>
            <person name="Blanchette R.A."/>
            <person name="Henrissat B."/>
            <person name="Martinez A.T."/>
            <person name="Otillar R."/>
            <person name="Spatafora J.W."/>
            <person name="Yadav J.S."/>
            <person name="Aerts A."/>
            <person name="Benoit I."/>
            <person name="Boyd A."/>
            <person name="Carlson A."/>
            <person name="Copeland A."/>
            <person name="Coutinho P.M."/>
            <person name="de Vries R.P."/>
            <person name="Ferreira P."/>
            <person name="Findley K."/>
            <person name="Foster B."/>
            <person name="Gaskell J."/>
            <person name="Glotzer D."/>
            <person name="Gorecki P."/>
            <person name="Heitman J."/>
            <person name="Hesse C."/>
            <person name="Hori C."/>
            <person name="Igarashi K."/>
            <person name="Jurgens J.A."/>
            <person name="Kallen N."/>
            <person name="Kersten P."/>
            <person name="Kohler A."/>
            <person name="Kuees U."/>
            <person name="Kumar T.K.A."/>
            <person name="Kuo A."/>
            <person name="LaButti K."/>
            <person name="Larrondo L.F."/>
            <person name="Lindquist E."/>
            <person name="Ling A."/>
            <person name="Lombard V."/>
            <person name="Lucas S."/>
            <person name="Lundell T."/>
            <person name="Martin R."/>
            <person name="McLaughlin D.J."/>
            <person name="Morgenstern I."/>
            <person name="Morin E."/>
            <person name="Murat C."/>
            <person name="Nagy L.G."/>
            <person name="Nolan M."/>
            <person name="Ohm R.A."/>
            <person name="Patyshakuliyeva A."/>
            <person name="Rokas A."/>
            <person name="Ruiz-Duenas F.J."/>
            <person name="Sabat G."/>
            <person name="Salamov A."/>
            <person name="Samejima M."/>
            <person name="Schmutz J."/>
            <person name="Slot J.C."/>
            <person name="St John F."/>
            <person name="Stenlid J."/>
            <person name="Sun H."/>
            <person name="Sun S."/>
            <person name="Syed K."/>
            <person name="Tsang A."/>
            <person name="Wiebenga A."/>
            <person name="Young D."/>
            <person name="Pisabarro A."/>
            <person name="Eastwood D.C."/>
            <person name="Martin F."/>
            <person name="Cullen D."/>
            <person name="Grigoriev I.V."/>
            <person name="Hibbett D.S."/>
        </authorList>
    </citation>
    <scope>NUCLEOTIDE SEQUENCE [LARGE SCALE GENOMIC DNA]</scope>
    <source>
        <strain evidence="4">RWD-64-598 SS2</strain>
    </source>
</reference>
<organism evidence="3 4">
    <name type="scientific">Coniophora puteana (strain RWD-64-598)</name>
    <name type="common">Brown rot fungus</name>
    <dbReference type="NCBI Taxonomy" id="741705"/>
    <lineage>
        <taxon>Eukaryota</taxon>
        <taxon>Fungi</taxon>
        <taxon>Dikarya</taxon>
        <taxon>Basidiomycota</taxon>
        <taxon>Agaricomycotina</taxon>
        <taxon>Agaricomycetes</taxon>
        <taxon>Agaricomycetidae</taxon>
        <taxon>Boletales</taxon>
        <taxon>Coniophorineae</taxon>
        <taxon>Coniophoraceae</taxon>
        <taxon>Coniophora</taxon>
    </lineage>
</organism>
<dbReference type="RefSeq" id="XP_007771249.1">
    <property type="nucleotide sequence ID" value="XM_007773059.1"/>
</dbReference>
<feature type="compositionally biased region" description="Low complexity" evidence="1">
    <location>
        <begin position="174"/>
        <end position="226"/>
    </location>
</feature>
<dbReference type="KEGG" id="cput:CONPUDRAFT_83683"/>
<feature type="region of interest" description="Disordered" evidence="1">
    <location>
        <begin position="174"/>
        <end position="297"/>
    </location>
</feature>
<dbReference type="EMBL" id="JH711582">
    <property type="protein sequence ID" value="EIW78166.1"/>
    <property type="molecule type" value="Genomic_DNA"/>
</dbReference>
<keyword evidence="2" id="KW-0472">Membrane</keyword>
<name>A0A5M3MGP4_CONPW</name>
<protein>
    <submittedName>
        <fullName evidence="3">Uncharacterized protein</fullName>
    </submittedName>
</protein>
<feature type="region of interest" description="Disordered" evidence="1">
    <location>
        <begin position="126"/>
        <end position="152"/>
    </location>
</feature>
<feature type="compositionally biased region" description="Low complexity" evidence="1">
    <location>
        <begin position="244"/>
        <end position="272"/>
    </location>
</feature>
<proteinExistence type="predicted"/>
<feature type="region of interest" description="Disordered" evidence="1">
    <location>
        <begin position="438"/>
        <end position="465"/>
    </location>
</feature>
<evidence type="ECO:0000256" key="1">
    <source>
        <dbReference type="SAM" id="MobiDB-lite"/>
    </source>
</evidence>
<keyword evidence="2" id="KW-0812">Transmembrane</keyword>
<feature type="compositionally biased region" description="Pro residues" evidence="1">
    <location>
        <begin position="387"/>
        <end position="398"/>
    </location>
</feature>
<dbReference type="GeneID" id="19210635"/>
<comment type="caution">
    <text evidence="3">The sequence shown here is derived from an EMBL/GenBank/DDBJ whole genome shotgun (WGS) entry which is preliminary data.</text>
</comment>
<feature type="transmembrane region" description="Helical" evidence="2">
    <location>
        <begin position="307"/>
        <end position="327"/>
    </location>
</feature>
<dbReference type="AlphaFoldDB" id="A0A5M3MGP4"/>
<feature type="compositionally biased region" description="Polar residues" evidence="1">
    <location>
        <begin position="273"/>
        <end position="297"/>
    </location>
</feature>
<accession>A0A5M3MGP4</accession>
<sequence>MRPYGFRKSLHPMVDFIQPAAGIERQMARSSVAPFIPSSSNPLMTSIPSPTTVSPGNKPRSTNECPLWSPLFARTTPADDLPSYGIPWPLPAPLPTCIPIPLPDCISLPLPLLSFLPRCTENSAATSSRTSKHSSLTTSHHATTSPSVSACSSTCSRPNGCSSLPGSCTFPWSTSTSSSSLVTTTPDSPSPSHKTTLTKTTTSSSSHTSTSPSTPLTTSSSTSTSSLRGQGRPTTDATSAINGTSPHTSTSSSYSSSVTSSSSRSSSAPITSFPTPASTPNRTPPTTNQVSPATPTGALTSTGTVELVVGSSVGGIAVIAVIAYFLLRWIRNRQVTESTIGEKYQVVPGPPFSHSGARPAPSVMSLVPPDHTHSIIMSPSSSLRSSSPPPWDAWPTPPGSASLGSFRSGSPFALDEHTASRALLSESPLISSFGPYISSRSQSTTPANNTPGYLTPDLDPFADTPRPVPGPSAARLVPGPFARFGAVVEDVEGFYPSGTFGVHSHNDVDAARPHVTSRGAVEASGDISINDIVEYAASVVTTSEELPPYPRSRKSTATTRSRF</sequence>
<dbReference type="Proteomes" id="UP000053558">
    <property type="component" value="Unassembled WGS sequence"/>
</dbReference>
<gene>
    <name evidence="3" type="ORF">CONPUDRAFT_83683</name>
</gene>
<evidence type="ECO:0000256" key="2">
    <source>
        <dbReference type="SAM" id="Phobius"/>
    </source>
</evidence>
<evidence type="ECO:0000313" key="3">
    <source>
        <dbReference type="EMBL" id="EIW78166.1"/>
    </source>
</evidence>
<feature type="region of interest" description="Disordered" evidence="1">
    <location>
        <begin position="543"/>
        <end position="563"/>
    </location>
</feature>
<evidence type="ECO:0000313" key="4">
    <source>
        <dbReference type="Proteomes" id="UP000053558"/>
    </source>
</evidence>
<keyword evidence="2" id="KW-1133">Transmembrane helix</keyword>
<feature type="compositionally biased region" description="Polar residues" evidence="1">
    <location>
        <begin position="232"/>
        <end position="243"/>
    </location>
</feature>
<keyword evidence="4" id="KW-1185">Reference proteome</keyword>